<organism evidence="2 3">
    <name type="scientific">Lactobacillus delbrueckii</name>
    <dbReference type="NCBI Taxonomy" id="1584"/>
    <lineage>
        <taxon>Bacteria</taxon>
        <taxon>Bacillati</taxon>
        <taxon>Bacillota</taxon>
        <taxon>Bacilli</taxon>
        <taxon>Lactobacillales</taxon>
        <taxon>Lactobacillaceae</taxon>
        <taxon>Lactobacillus</taxon>
    </lineage>
</organism>
<proteinExistence type="predicted"/>
<dbReference type="AlphaFoldDB" id="A0ABD0AFW6"/>
<name>A0ABD0AFW6_9LACO</name>
<dbReference type="EMBL" id="BNHY01000017">
    <property type="protein sequence ID" value="GHN33826.1"/>
    <property type="molecule type" value="Genomic_DNA"/>
</dbReference>
<evidence type="ECO:0000313" key="2">
    <source>
        <dbReference type="EMBL" id="GHN33826.1"/>
    </source>
</evidence>
<evidence type="ECO:0000313" key="3">
    <source>
        <dbReference type="Proteomes" id="UP001054884"/>
    </source>
</evidence>
<protein>
    <submittedName>
        <fullName evidence="2">Uncharacterized protein</fullName>
    </submittedName>
</protein>
<accession>A0ABD0AFW6</accession>
<dbReference type="RefSeq" id="WP_236160388.1">
    <property type="nucleotide sequence ID" value="NZ_BNHQ01000063.1"/>
</dbReference>
<sequence>MLEKYFTWLAEVLLIIVVSLVFITLHSLYYSYGMMIFGEHSAAAIEMFGKAKSFGVAFTLSR</sequence>
<comment type="caution">
    <text evidence="2">The sequence shown here is derived from an EMBL/GenBank/DDBJ whole genome shotgun (WGS) entry which is preliminary data.</text>
</comment>
<keyword evidence="1" id="KW-1133">Transmembrane helix</keyword>
<evidence type="ECO:0000256" key="1">
    <source>
        <dbReference type="SAM" id="Phobius"/>
    </source>
</evidence>
<dbReference type="Proteomes" id="UP001054884">
    <property type="component" value="Unassembled WGS sequence"/>
</dbReference>
<feature type="transmembrane region" description="Helical" evidence="1">
    <location>
        <begin position="6"/>
        <end position="30"/>
    </location>
</feature>
<keyword evidence="1" id="KW-0812">Transmembrane</keyword>
<gene>
    <name evidence="2" type="ORF">ME791_09780</name>
</gene>
<reference evidence="2 3" key="1">
    <citation type="journal article" date="2022" name="J. Dairy Sci.">
        <title>Genetic diversity of Lactobacillus delbrueckii isolated from raw milk in Hokkaido, Japan.</title>
        <authorList>
            <person name="Tsuchihashi H."/>
            <person name="Ichikawa A."/>
            <person name="Takeda M."/>
            <person name="Koizumi A."/>
            <person name="Mizoguchi C."/>
            <person name="Ishida T."/>
            <person name="Kimura K."/>
        </authorList>
    </citation>
    <scope>NUCLEOTIDE SEQUENCE [LARGE SCALE GENOMIC DNA]</scope>
    <source>
        <strain evidence="2 3">ME-791</strain>
    </source>
</reference>
<keyword evidence="1" id="KW-0472">Membrane</keyword>